<evidence type="ECO:0000313" key="1">
    <source>
        <dbReference type="EMBL" id="KAF5839996.1"/>
    </source>
</evidence>
<gene>
    <name evidence="1" type="ORF">DUNSADRAFT_18156</name>
</gene>
<dbReference type="Proteomes" id="UP000815325">
    <property type="component" value="Unassembled WGS sequence"/>
</dbReference>
<evidence type="ECO:0008006" key="3">
    <source>
        <dbReference type="Google" id="ProtNLM"/>
    </source>
</evidence>
<proteinExistence type="predicted"/>
<organism evidence="1 2">
    <name type="scientific">Dunaliella salina</name>
    <name type="common">Green alga</name>
    <name type="synonym">Protococcus salinus</name>
    <dbReference type="NCBI Taxonomy" id="3046"/>
    <lineage>
        <taxon>Eukaryota</taxon>
        <taxon>Viridiplantae</taxon>
        <taxon>Chlorophyta</taxon>
        <taxon>core chlorophytes</taxon>
        <taxon>Chlorophyceae</taxon>
        <taxon>CS clade</taxon>
        <taxon>Chlamydomonadales</taxon>
        <taxon>Dunaliellaceae</taxon>
        <taxon>Dunaliella</taxon>
    </lineage>
</organism>
<keyword evidence="2" id="KW-1185">Reference proteome</keyword>
<name>A0ABQ7GZF9_DUNSA</name>
<sequence>MPILPNGTGSLIMYERIAMHLEAQHTNLALVLHRGCRSANCRPWIRLEGKLPCLALFLTHAQRGTRCRPMAPFALSICRPPK</sequence>
<evidence type="ECO:0000313" key="2">
    <source>
        <dbReference type="Proteomes" id="UP000815325"/>
    </source>
</evidence>
<dbReference type="EMBL" id="MU069527">
    <property type="protein sequence ID" value="KAF5839996.1"/>
    <property type="molecule type" value="Genomic_DNA"/>
</dbReference>
<protein>
    <recommendedName>
        <fullName evidence="3">Encoded protein</fullName>
    </recommendedName>
</protein>
<accession>A0ABQ7GZF9</accession>
<reference evidence="1" key="1">
    <citation type="submission" date="2017-08" db="EMBL/GenBank/DDBJ databases">
        <authorList>
            <person name="Polle J.E."/>
            <person name="Barry K."/>
            <person name="Cushman J."/>
            <person name="Schmutz J."/>
            <person name="Tran D."/>
            <person name="Hathwaick L.T."/>
            <person name="Yim W.C."/>
            <person name="Jenkins J."/>
            <person name="Mckie-Krisberg Z.M."/>
            <person name="Prochnik S."/>
            <person name="Lindquist E."/>
            <person name="Dockter R.B."/>
            <person name="Adam C."/>
            <person name="Molina H."/>
            <person name="Bunkerborg J."/>
            <person name="Jin E."/>
            <person name="Buchheim M."/>
            <person name="Magnuson J."/>
        </authorList>
    </citation>
    <scope>NUCLEOTIDE SEQUENCE</scope>
    <source>
        <strain evidence="1">CCAP 19/18</strain>
    </source>
</reference>
<comment type="caution">
    <text evidence="1">The sequence shown here is derived from an EMBL/GenBank/DDBJ whole genome shotgun (WGS) entry which is preliminary data.</text>
</comment>